<sequence length="53" mass="5789">VLKSRIKSFKHYIPKVRGIDLGQANFTNISPLPLAQGGSCYCMCAFITKCIGV</sequence>
<dbReference type="Proteomes" id="UP000606786">
    <property type="component" value="Unassembled WGS sequence"/>
</dbReference>
<feature type="non-terminal residue" evidence="1">
    <location>
        <position position="53"/>
    </location>
</feature>
<name>A0A811U800_CERCA</name>
<dbReference type="EMBL" id="CAJHJT010000001">
    <property type="protein sequence ID" value="CAD6993415.1"/>
    <property type="molecule type" value="Genomic_DNA"/>
</dbReference>
<dbReference type="AlphaFoldDB" id="A0A811U800"/>
<organism evidence="1 2">
    <name type="scientific">Ceratitis capitata</name>
    <name type="common">Mediterranean fruit fly</name>
    <name type="synonym">Tephritis capitata</name>
    <dbReference type="NCBI Taxonomy" id="7213"/>
    <lineage>
        <taxon>Eukaryota</taxon>
        <taxon>Metazoa</taxon>
        <taxon>Ecdysozoa</taxon>
        <taxon>Arthropoda</taxon>
        <taxon>Hexapoda</taxon>
        <taxon>Insecta</taxon>
        <taxon>Pterygota</taxon>
        <taxon>Neoptera</taxon>
        <taxon>Endopterygota</taxon>
        <taxon>Diptera</taxon>
        <taxon>Brachycera</taxon>
        <taxon>Muscomorpha</taxon>
        <taxon>Tephritoidea</taxon>
        <taxon>Tephritidae</taxon>
        <taxon>Ceratitis</taxon>
        <taxon>Ceratitis</taxon>
    </lineage>
</organism>
<gene>
    <name evidence="1" type="ORF">CCAP1982_LOCUS2230</name>
</gene>
<keyword evidence="2" id="KW-1185">Reference proteome</keyword>
<comment type="caution">
    <text evidence="1">The sequence shown here is derived from an EMBL/GenBank/DDBJ whole genome shotgun (WGS) entry which is preliminary data.</text>
</comment>
<evidence type="ECO:0000313" key="1">
    <source>
        <dbReference type="EMBL" id="CAD6993415.1"/>
    </source>
</evidence>
<proteinExistence type="predicted"/>
<protein>
    <submittedName>
        <fullName evidence="1">(Mediterranean fruit fly) hypothetical protein</fullName>
    </submittedName>
</protein>
<feature type="non-terminal residue" evidence="1">
    <location>
        <position position="1"/>
    </location>
</feature>
<accession>A0A811U800</accession>
<reference evidence="1" key="1">
    <citation type="submission" date="2020-11" db="EMBL/GenBank/DDBJ databases">
        <authorList>
            <person name="Whitehead M."/>
        </authorList>
    </citation>
    <scope>NUCLEOTIDE SEQUENCE</scope>
    <source>
        <strain evidence="1">EGII</strain>
    </source>
</reference>
<evidence type="ECO:0000313" key="2">
    <source>
        <dbReference type="Proteomes" id="UP000606786"/>
    </source>
</evidence>